<dbReference type="EMBL" id="ABIA03000004">
    <property type="protein sequence ID" value="KGB27051.1"/>
    <property type="molecule type" value="Genomic_DNA"/>
</dbReference>
<sequence>MPDWPVSKRPGSIDVGLPVIRRGISGAHHAFVSLTQEPGPLGSLSDQIAHWSLEQGLYSQAQRKRRRARRAATGGTL</sequence>
<dbReference type="Proteomes" id="UP000004291">
    <property type="component" value="Chromosome"/>
</dbReference>
<proteinExistence type="predicted"/>
<organism evidence="1 2">
    <name type="scientific">Hoeflea phototrophica (strain DSM 17068 / NCIMB 14078 / DFL-43)</name>
    <dbReference type="NCBI Taxonomy" id="411684"/>
    <lineage>
        <taxon>Bacteria</taxon>
        <taxon>Pseudomonadati</taxon>
        <taxon>Pseudomonadota</taxon>
        <taxon>Alphaproteobacteria</taxon>
        <taxon>Hyphomicrobiales</taxon>
        <taxon>Rhizobiaceae</taxon>
        <taxon>Hoeflea</taxon>
    </lineage>
</organism>
<gene>
    <name evidence="1" type="ORF">HPDFL43_00028790</name>
</gene>
<dbReference type="AlphaFoldDB" id="A0A094ZYM6"/>
<accession>A0A094ZYM6</accession>
<evidence type="ECO:0000313" key="2">
    <source>
        <dbReference type="Proteomes" id="UP000004291"/>
    </source>
</evidence>
<name>A0A094ZYM6_HOEPD</name>
<reference evidence="1 2" key="1">
    <citation type="submission" date="2007-10" db="EMBL/GenBank/DDBJ databases">
        <authorList>
            <person name="Wagner-Dobler I."/>
            <person name="Ferriera S."/>
            <person name="Johnson J."/>
            <person name="Kravitz S."/>
            <person name="Beeson K."/>
            <person name="Sutton G."/>
            <person name="Rogers Y.-H."/>
            <person name="Friedman R."/>
            <person name="Frazier M."/>
            <person name="Venter J.C."/>
        </authorList>
    </citation>
    <scope>NUCLEOTIDE SEQUENCE [LARGE SCALE GENOMIC DNA]</scope>
    <source>
        <strain evidence="1 2">DFL-43</strain>
    </source>
</reference>
<dbReference type="HOGENOM" id="CLU_2633265_0_0_5"/>
<reference evidence="1 2" key="2">
    <citation type="submission" date="2012-06" db="EMBL/GenBank/DDBJ databases">
        <authorList>
            <person name="Fiebig A."/>
        </authorList>
    </citation>
    <scope>NUCLEOTIDE SEQUENCE [LARGE SCALE GENOMIC DNA]</scope>
    <source>
        <strain evidence="1 2">DFL-43</strain>
    </source>
</reference>
<dbReference type="STRING" id="411684.HPDFL43_00028790"/>
<keyword evidence="2" id="KW-1185">Reference proteome</keyword>
<evidence type="ECO:0000313" key="1">
    <source>
        <dbReference type="EMBL" id="KGB27051.1"/>
    </source>
</evidence>
<comment type="caution">
    <text evidence="1">The sequence shown here is derived from an EMBL/GenBank/DDBJ whole genome shotgun (WGS) entry which is preliminary data.</text>
</comment>
<protein>
    <submittedName>
        <fullName evidence="1">Uncharacterized protein</fullName>
    </submittedName>
</protein>